<evidence type="ECO:0008006" key="3">
    <source>
        <dbReference type="Google" id="ProtNLM"/>
    </source>
</evidence>
<organism evidence="1 2">
    <name type="scientific">Gehongia tenuis</name>
    <dbReference type="NCBI Taxonomy" id="2763655"/>
    <lineage>
        <taxon>Bacteria</taxon>
        <taxon>Bacillati</taxon>
        <taxon>Bacillota</taxon>
        <taxon>Clostridia</taxon>
        <taxon>Christensenellales</taxon>
        <taxon>Christensenellaceae</taxon>
        <taxon>Gehongia</taxon>
    </lineage>
</organism>
<accession>A0A926D504</accession>
<evidence type="ECO:0000313" key="2">
    <source>
        <dbReference type="Proteomes" id="UP000623172"/>
    </source>
</evidence>
<protein>
    <recommendedName>
        <fullName evidence="3">Extracellular solute-binding protein</fullName>
    </recommendedName>
</protein>
<dbReference type="EMBL" id="JACRSR010000001">
    <property type="protein sequence ID" value="MBC8531371.1"/>
    <property type="molecule type" value="Genomic_DNA"/>
</dbReference>
<gene>
    <name evidence="1" type="ORF">H8696_05855</name>
</gene>
<dbReference type="Proteomes" id="UP000623172">
    <property type="component" value="Unassembled WGS sequence"/>
</dbReference>
<dbReference type="RefSeq" id="WP_249315918.1">
    <property type="nucleotide sequence ID" value="NZ_JACRSR010000001.1"/>
</dbReference>
<sequence length="379" mass="41287">MAKKKPLPLFLWAIFILAFLIGMPPILKASFSGEDPAEIKTELPEWTGVIRLLHVRDWQGGVSLENFLKEQIARFEKNNPKVFIEMTVVTGENFSEELLQNADLLSFSTGTLKDPREKLWPLSGANGLKSEFAGLGAYQGTQYAIPYAYGTYVLCRNTSLASTLPEDGENFAQSLADLSMDRGKGSEQQRVTGIALGSGGLRMPYLALVLAGGGGPEILEGADGTLLSMTDAYSAFAKGNSAYYVGTLNDGAKLRKKAEDGELPLALSLPVGNGPCYTDMVQYMGVVRGDDTKRSEMCAKFVGQVVDERAQKGITAAGAFPVRALDESAYEPESWLYPLEGQNLKILSPFMDQKEKEEFVQAAVKVLQGDMDGLNRWLP</sequence>
<dbReference type="Gene3D" id="3.40.190.10">
    <property type="entry name" value="Periplasmic binding protein-like II"/>
    <property type="match status" value="1"/>
</dbReference>
<keyword evidence="2" id="KW-1185">Reference proteome</keyword>
<evidence type="ECO:0000313" key="1">
    <source>
        <dbReference type="EMBL" id="MBC8531371.1"/>
    </source>
</evidence>
<comment type="caution">
    <text evidence="1">The sequence shown here is derived from an EMBL/GenBank/DDBJ whole genome shotgun (WGS) entry which is preliminary data.</text>
</comment>
<proteinExistence type="predicted"/>
<dbReference type="AlphaFoldDB" id="A0A926D504"/>
<dbReference type="SUPFAM" id="SSF53850">
    <property type="entry name" value="Periplasmic binding protein-like II"/>
    <property type="match status" value="1"/>
</dbReference>
<name>A0A926D504_9FIRM</name>
<reference evidence="1" key="1">
    <citation type="submission" date="2020-08" db="EMBL/GenBank/DDBJ databases">
        <title>Genome public.</title>
        <authorList>
            <person name="Liu C."/>
            <person name="Sun Q."/>
        </authorList>
    </citation>
    <scope>NUCLEOTIDE SEQUENCE</scope>
    <source>
        <strain evidence="1">NSJ-53</strain>
    </source>
</reference>